<feature type="transmembrane region" description="Helical" evidence="7">
    <location>
        <begin position="213"/>
        <end position="232"/>
    </location>
</feature>
<comment type="subcellular location">
    <subcellularLocation>
        <location evidence="1">Membrane</location>
        <topology evidence="1">Multi-pass membrane protein</topology>
    </subcellularLocation>
</comment>
<evidence type="ECO:0000313" key="9">
    <source>
        <dbReference type="EMBL" id="KAF2278355.1"/>
    </source>
</evidence>
<dbReference type="InterPro" id="IPR052337">
    <property type="entry name" value="SAT4-like"/>
</dbReference>
<dbReference type="GeneID" id="54548564"/>
<feature type="transmembrane region" description="Helical" evidence="7">
    <location>
        <begin position="96"/>
        <end position="117"/>
    </location>
</feature>
<feature type="domain" description="Rhodopsin" evidence="8">
    <location>
        <begin position="33"/>
        <end position="276"/>
    </location>
</feature>
<dbReference type="Proteomes" id="UP000800097">
    <property type="component" value="Unassembled WGS sequence"/>
</dbReference>
<dbReference type="AlphaFoldDB" id="A0A6A6JQ23"/>
<dbReference type="Pfam" id="PF20684">
    <property type="entry name" value="Fung_rhodopsin"/>
    <property type="match status" value="1"/>
</dbReference>
<dbReference type="OrthoDB" id="5331848at2759"/>
<feature type="transmembrane region" description="Helical" evidence="7">
    <location>
        <begin position="49"/>
        <end position="70"/>
    </location>
</feature>
<evidence type="ECO:0000256" key="4">
    <source>
        <dbReference type="ARBA" id="ARBA00023136"/>
    </source>
</evidence>
<keyword evidence="10" id="KW-1185">Reference proteome</keyword>
<sequence length="360" mass="39873">MVQQHGYPDEDRGPRLAAAYIAGCAISFVFVAMRLTARYSIAGVGIDDWCMLASWIVFIPLTVLVSMFSLTGGTRHLAYLSNDQARTNYILELNWIAQPFAILCLGLSKIAVGFLIIRLLNRSSVWRRWSLYFFSALTAINTILMIIFTFVQCKNPAALWDSEIKKTTECWDPKIQSSFSIYGASMHAVVDFFLALVPVTLVWRLKTDLRKRVALCALLGCGCLTGISAAIKTTKLNGLNARSDFTWETFSLFLWTGIEIILSIVCGSIPALKPIYGLCMGRRPSTHPSGQRYTHGTPKSDKKYRPQGAYVRQNDDVALALAPNTTASSTVVIGGPAAEDFEMGYEVKEQIVRSASGRRL</sequence>
<proteinExistence type="inferred from homology"/>
<dbReference type="PANTHER" id="PTHR33048:SF47">
    <property type="entry name" value="INTEGRAL MEMBRANE PROTEIN-RELATED"/>
    <property type="match status" value="1"/>
</dbReference>
<keyword evidence="2 7" id="KW-0812">Transmembrane</keyword>
<evidence type="ECO:0000313" key="10">
    <source>
        <dbReference type="Proteomes" id="UP000800097"/>
    </source>
</evidence>
<accession>A0A6A6JQ23</accession>
<evidence type="ECO:0000256" key="3">
    <source>
        <dbReference type="ARBA" id="ARBA00022989"/>
    </source>
</evidence>
<evidence type="ECO:0000256" key="6">
    <source>
        <dbReference type="SAM" id="MobiDB-lite"/>
    </source>
</evidence>
<dbReference type="PANTHER" id="PTHR33048">
    <property type="entry name" value="PTH11-LIKE INTEGRAL MEMBRANE PROTEIN (AFU_ORTHOLOGUE AFUA_5G11245)"/>
    <property type="match status" value="1"/>
</dbReference>
<name>A0A6A6JQ23_WESOR</name>
<gene>
    <name evidence="9" type="ORF">EI97DRAFT_373146</name>
</gene>
<evidence type="ECO:0000256" key="5">
    <source>
        <dbReference type="ARBA" id="ARBA00038359"/>
    </source>
</evidence>
<keyword evidence="3 7" id="KW-1133">Transmembrane helix</keyword>
<organism evidence="9 10">
    <name type="scientific">Westerdykella ornata</name>
    <dbReference type="NCBI Taxonomy" id="318751"/>
    <lineage>
        <taxon>Eukaryota</taxon>
        <taxon>Fungi</taxon>
        <taxon>Dikarya</taxon>
        <taxon>Ascomycota</taxon>
        <taxon>Pezizomycotina</taxon>
        <taxon>Dothideomycetes</taxon>
        <taxon>Pleosporomycetidae</taxon>
        <taxon>Pleosporales</taxon>
        <taxon>Sporormiaceae</taxon>
        <taxon>Westerdykella</taxon>
    </lineage>
</organism>
<evidence type="ECO:0000256" key="2">
    <source>
        <dbReference type="ARBA" id="ARBA00022692"/>
    </source>
</evidence>
<dbReference type="RefSeq" id="XP_033655894.1">
    <property type="nucleotide sequence ID" value="XM_033795389.1"/>
</dbReference>
<evidence type="ECO:0000259" key="8">
    <source>
        <dbReference type="Pfam" id="PF20684"/>
    </source>
</evidence>
<feature type="region of interest" description="Disordered" evidence="6">
    <location>
        <begin position="286"/>
        <end position="306"/>
    </location>
</feature>
<evidence type="ECO:0000256" key="1">
    <source>
        <dbReference type="ARBA" id="ARBA00004141"/>
    </source>
</evidence>
<dbReference type="EMBL" id="ML986488">
    <property type="protein sequence ID" value="KAF2278355.1"/>
    <property type="molecule type" value="Genomic_DNA"/>
</dbReference>
<keyword evidence="4 7" id="KW-0472">Membrane</keyword>
<dbReference type="GO" id="GO:0016020">
    <property type="term" value="C:membrane"/>
    <property type="evidence" value="ECO:0007669"/>
    <property type="project" value="UniProtKB-SubCell"/>
</dbReference>
<comment type="similarity">
    <text evidence="5">Belongs to the SAT4 family.</text>
</comment>
<dbReference type="InterPro" id="IPR049326">
    <property type="entry name" value="Rhodopsin_dom_fungi"/>
</dbReference>
<feature type="transmembrane region" description="Helical" evidence="7">
    <location>
        <begin position="129"/>
        <end position="151"/>
    </location>
</feature>
<protein>
    <recommendedName>
        <fullName evidence="8">Rhodopsin domain-containing protein</fullName>
    </recommendedName>
</protein>
<feature type="transmembrane region" description="Helical" evidence="7">
    <location>
        <begin position="181"/>
        <end position="201"/>
    </location>
</feature>
<feature type="transmembrane region" description="Helical" evidence="7">
    <location>
        <begin position="17"/>
        <end position="37"/>
    </location>
</feature>
<feature type="transmembrane region" description="Helical" evidence="7">
    <location>
        <begin position="252"/>
        <end position="272"/>
    </location>
</feature>
<evidence type="ECO:0000256" key="7">
    <source>
        <dbReference type="SAM" id="Phobius"/>
    </source>
</evidence>
<reference evidence="9" key="1">
    <citation type="journal article" date="2020" name="Stud. Mycol.">
        <title>101 Dothideomycetes genomes: a test case for predicting lifestyles and emergence of pathogens.</title>
        <authorList>
            <person name="Haridas S."/>
            <person name="Albert R."/>
            <person name="Binder M."/>
            <person name="Bloem J."/>
            <person name="Labutti K."/>
            <person name="Salamov A."/>
            <person name="Andreopoulos B."/>
            <person name="Baker S."/>
            <person name="Barry K."/>
            <person name="Bills G."/>
            <person name="Bluhm B."/>
            <person name="Cannon C."/>
            <person name="Castanera R."/>
            <person name="Culley D."/>
            <person name="Daum C."/>
            <person name="Ezra D."/>
            <person name="Gonzalez J."/>
            <person name="Henrissat B."/>
            <person name="Kuo A."/>
            <person name="Liang C."/>
            <person name="Lipzen A."/>
            <person name="Lutzoni F."/>
            <person name="Magnuson J."/>
            <person name="Mondo S."/>
            <person name="Nolan M."/>
            <person name="Ohm R."/>
            <person name="Pangilinan J."/>
            <person name="Park H.-J."/>
            <person name="Ramirez L."/>
            <person name="Alfaro M."/>
            <person name="Sun H."/>
            <person name="Tritt A."/>
            <person name="Yoshinaga Y."/>
            <person name="Zwiers L.-H."/>
            <person name="Turgeon B."/>
            <person name="Goodwin S."/>
            <person name="Spatafora J."/>
            <person name="Crous P."/>
            <person name="Grigoriev I."/>
        </authorList>
    </citation>
    <scope>NUCLEOTIDE SEQUENCE</scope>
    <source>
        <strain evidence="9">CBS 379.55</strain>
    </source>
</reference>